<dbReference type="PANTHER" id="PTHR33571">
    <property type="entry name" value="SSL8005 PROTEIN"/>
    <property type="match status" value="1"/>
</dbReference>
<evidence type="ECO:0000256" key="6">
    <source>
        <dbReference type="ARBA" id="ARBA00022840"/>
    </source>
</evidence>
<reference evidence="9 10" key="1">
    <citation type="journal article" date="2011" name="Front. Microbiol.">
        <title>Genomic signatures of strain selection and enhancement in Bacillus atrophaeus var. globigii, a historical biowarfare simulant.</title>
        <authorList>
            <person name="Gibbons H.S."/>
            <person name="Broomall S.M."/>
            <person name="McNew L.A."/>
            <person name="Daligault H."/>
            <person name="Chapman C."/>
            <person name="Bruce D."/>
            <person name="Karavis M."/>
            <person name="Krepps M."/>
            <person name="McGregor P.A."/>
            <person name="Hong C."/>
            <person name="Park K.H."/>
            <person name="Akmal A."/>
            <person name="Feldman A."/>
            <person name="Lin J.S."/>
            <person name="Chang W.E."/>
            <person name="Higgs B.W."/>
            <person name="Demirev P."/>
            <person name="Lindquist J."/>
            <person name="Liem A."/>
            <person name="Fochler E."/>
            <person name="Read T.D."/>
            <person name="Tapia R."/>
            <person name="Johnson S."/>
            <person name="Bishop-Lilly K.A."/>
            <person name="Detter C."/>
            <person name="Han C."/>
            <person name="Sozhamannan S."/>
            <person name="Rosenzweig C.N."/>
            <person name="Skowronski E.W."/>
        </authorList>
    </citation>
    <scope>NUCLEOTIDE SEQUENCE [LARGE SCALE GENOMIC DNA]</scope>
    <source>
        <strain evidence="9 10">TPS4-2</strain>
    </source>
</reference>
<keyword evidence="4" id="KW-0479">Metal-binding</keyword>
<keyword evidence="7" id="KW-0460">Magnesium</keyword>
<dbReference type="InterPro" id="IPR041633">
    <property type="entry name" value="Polbeta"/>
</dbReference>
<protein>
    <submittedName>
        <fullName evidence="9">Nucleotidyltransferase</fullName>
    </submittedName>
</protein>
<evidence type="ECO:0000256" key="5">
    <source>
        <dbReference type="ARBA" id="ARBA00022741"/>
    </source>
</evidence>
<dbReference type="GO" id="GO:0046872">
    <property type="term" value="F:metal ion binding"/>
    <property type="evidence" value="ECO:0007669"/>
    <property type="project" value="UniProtKB-KW"/>
</dbReference>
<feature type="domain" description="Polymerase beta nucleotidyltransferase" evidence="8">
    <location>
        <begin position="13"/>
        <end position="97"/>
    </location>
</feature>
<dbReference type="SUPFAM" id="SSF81301">
    <property type="entry name" value="Nucleotidyltransferase"/>
    <property type="match status" value="1"/>
</dbReference>
<organism evidence="9 10">
    <name type="scientific">Idiomarina piscisalsi</name>
    <dbReference type="NCBI Taxonomy" id="1096243"/>
    <lineage>
        <taxon>Bacteria</taxon>
        <taxon>Pseudomonadati</taxon>
        <taxon>Pseudomonadota</taxon>
        <taxon>Gammaproteobacteria</taxon>
        <taxon>Alteromonadales</taxon>
        <taxon>Idiomarinaceae</taxon>
        <taxon>Idiomarina</taxon>
    </lineage>
</organism>
<keyword evidence="2 9" id="KW-0808">Transferase</keyword>
<evidence type="ECO:0000259" key="8">
    <source>
        <dbReference type="Pfam" id="PF18765"/>
    </source>
</evidence>
<dbReference type="GO" id="GO:0016779">
    <property type="term" value="F:nucleotidyltransferase activity"/>
    <property type="evidence" value="ECO:0007669"/>
    <property type="project" value="UniProtKB-KW"/>
</dbReference>
<evidence type="ECO:0000313" key="10">
    <source>
        <dbReference type="Proteomes" id="UP000288361"/>
    </source>
</evidence>
<keyword evidence="3" id="KW-0548">Nucleotidyltransferase</keyword>
<accession>A0A432YN80</accession>
<evidence type="ECO:0000256" key="2">
    <source>
        <dbReference type="ARBA" id="ARBA00022679"/>
    </source>
</evidence>
<dbReference type="EMBL" id="PIQA01000012">
    <property type="protein sequence ID" value="RUO62400.1"/>
    <property type="molecule type" value="Genomic_DNA"/>
</dbReference>
<dbReference type="Pfam" id="PF18765">
    <property type="entry name" value="Polbeta"/>
    <property type="match status" value="1"/>
</dbReference>
<evidence type="ECO:0000256" key="4">
    <source>
        <dbReference type="ARBA" id="ARBA00022723"/>
    </source>
</evidence>
<dbReference type="PANTHER" id="PTHR33571:SF12">
    <property type="entry name" value="BSL3053 PROTEIN"/>
    <property type="match status" value="1"/>
</dbReference>
<keyword evidence="5" id="KW-0547">Nucleotide-binding</keyword>
<dbReference type="InterPro" id="IPR052038">
    <property type="entry name" value="Type-VII_TA_antitoxin"/>
</dbReference>
<dbReference type="AlphaFoldDB" id="A0A432YN80"/>
<dbReference type="InterPro" id="IPR043519">
    <property type="entry name" value="NT_sf"/>
</dbReference>
<sequence length="97" mass="11014">MSRLSSLLKKHRQEIQQIAEKHHAKNVKVFGSAVRQDDSADSDLDLLIETTPETTMFDIGAIKFELNELLGVEVDVLTPNSLPMHFKEKVEQEARLI</sequence>
<gene>
    <name evidence="9" type="ORF">CWI73_10180</name>
</gene>
<comment type="caution">
    <text evidence="9">The sequence shown here is derived from an EMBL/GenBank/DDBJ whole genome shotgun (WGS) entry which is preliminary data.</text>
</comment>
<name>A0A432YN80_9GAMM</name>
<dbReference type="RefSeq" id="WP_126752688.1">
    <property type="nucleotide sequence ID" value="NZ_JBHUMT010000016.1"/>
</dbReference>
<evidence type="ECO:0000256" key="1">
    <source>
        <dbReference type="ARBA" id="ARBA00001946"/>
    </source>
</evidence>
<proteinExistence type="predicted"/>
<evidence type="ECO:0000313" key="9">
    <source>
        <dbReference type="EMBL" id="RUO62400.1"/>
    </source>
</evidence>
<dbReference type="Gene3D" id="3.30.460.10">
    <property type="entry name" value="Beta Polymerase, domain 2"/>
    <property type="match status" value="1"/>
</dbReference>
<evidence type="ECO:0000256" key="3">
    <source>
        <dbReference type="ARBA" id="ARBA00022695"/>
    </source>
</evidence>
<dbReference type="GO" id="GO:0005524">
    <property type="term" value="F:ATP binding"/>
    <property type="evidence" value="ECO:0007669"/>
    <property type="project" value="UniProtKB-KW"/>
</dbReference>
<comment type="cofactor">
    <cofactor evidence="1">
        <name>Mg(2+)</name>
        <dbReference type="ChEBI" id="CHEBI:18420"/>
    </cofactor>
</comment>
<dbReference type="Proteomes" id="UP000288361">
    <property type="component" value="Unassembled WGS sequence"/>
</dbReference>
<keyword evidence="6" id="KW-0067">ATP-binding</keyword>
<evidence type="ECO:0000256" key="7">
    <source>
        <dbReference type="ARBA" id="ARBA00022842"/>
    </source>
</evidence>